<dbReference type="GO" id="GO:0005634">
    <property type="term" value="C:nucleus"/>
    <property type="evidence" value="ECO:0007669"/>
    <property type="project" value="UniProtKB-SubCell"/>
</dbReference>
<evidence type="ECO:0000313" key="13">
    <source>
        <dbReference type="Proteomes" id="UP001217918"/>
    </source>
</evidence>
<feature type="region of interest" description="Disordered" evidence="10">
    <location>
        <begin position="734"/>
        <end position="782"/>
    </location>
</feature>
<evidence type="ECO:0000259" key="11">
    <source>
        <dbReference type="SMART" id="SM00385"/>
    </source>
</evidence>
<dbReference type="Pfam" id="PF07741">
    <property type="entry name" value="BRF1"/>
    <property type="match status" value="1"/>
</dbReference>
<dbReference type="PANTHER" id="PTHR11618:SF4">
    <property type="entry name" value="TRANSCRIPTION FACTOR IIIB 90 KDA SUBUNIT"/>
    <property type="match status" value="1"/>
</dbReference>
<evidence type="ECO:0000256" key="4">
    <source>
        <dbReference type="ARBA" id="ARBA00022771"/>
    </source>
</evidence>
<keyword evidence="5" id="KW-0862">Zinc</keyword>
<dbReference type="InterPro" id="IPR013150">
    <property type="entry name" value="TFIIB_cyclin"/>
</dbReference>
<keyword evidence="6" id="KW-0805">Transcription regulation</keyword>
<comment type="caution">
    <text evidence="12">The sequence shown here is derived from an EMBL/GenBank/DDBJ whole genome shotgun (WGS) entry which is preliminary data.</text>
</comment>
<feature type="compositionally biased region" description="Low complexity" evidence="10">
    <location>
        <begin position="445"/>
        <end position="454"/>
    </location>
</feature>
<dbReference type="Proteomes" id="UP001217918">
    <property type="component" value="Unassembled WGS sequence"/>
</dbReference>
<dbReference type="Pfam" id="PF00382">
    <property type="entry name" value="TFIIB"/>
    <property type="match status" value="2"/>
</dbReference>
<evidence type="ECO:0000256" key="1">
    <source>
        <dbReference type="ARBA" id="ARBA00004123"/>
    </source>
</evidence>
<evidence type="ECO:0000256" key="2">
    <source>
        <dbReference type="ARBA" id="ARBA00010857"/>
    </source>
</evidence>
<dbReference type="GO" id="GO:0070897">
    <property type="term" value="P:transcription preinitiation complex assembly"/>
    <property type="evidence" value="ECO:0007669"/>
    <property type="project" value="InterPro"/>
</dbReference>
<reference evidence="12" key="1">
    <citation type="journal article" date="2023" name="Mol. Plant Microbe Interact.">
        <title>Elucidating the Obligate Nature and Biological Capacity of an Invasive Fungal Corn Pathogen.</title>
        <authorList>
            <person name="MacCready J.S."/>
            <person name="Roggenkamp E.M."/>
            <person name="Gdanetz K."/>
            <person name="Chilvers M.I."/>
        </authorList>
    </citation>
    <scope>NUCLEOTIDE SEQUENCE</scope>
    <source>
        <strain evidence="12">PM02</strain>
    </source>
</reference>
<dbReference type="Gene3D" id="1.10.472.10">
    <property type="entry name" value="Cyclin-like"/>
    <property type="match status" value="2"/>
</dbReference>
<evidence type="ECO:0000256" key="10">
    <source>
        <dbReference type="SAM" id="MobiDB-lite"/>
    </source>
</evidence>
<feature type="region of interest" description="Disordered" evidence="10">
    <location>
        <begin position="484"/>
        <end position="541"/>
    </location>
</feature>
<dbReference type="SUPFAM" id="SSF47954">
    <property type="entry name" value="Cyclin-like"/>
    <property type="match status" value="2"/>
</dbReference>
<proteinExistence type="inferred from homology"/>
<dbReference type="InterPro" id="IPR000812">
    <property type="entry name" value="TFIIB"/>
</dbReference>
<dbReference type="SMART" id="SM00385">
    <property type="entry name" value="CYCLIN"/>
    <property type="match status" value="2"/>
</dbReference>
<keyword evidence="7" id="KW-0010">Activator</keyword>
<gene>
    <name evidence="12" type="ORF">P8C59_000524</name>
</gene>
<feature type="compositionally biased region" description="Polar residues" evidence="10">
    <location>
        <begin position="647"/>
        <end position="663"/>
    </location>
</feature>
<feature type="compositionally biased region" description="Polar residues" evidence="10">
    <location>
        <begin position="609"/>
        <end position="635"/>
    </location>
</feature>
<keyword evidence="9" id="KW-0539">Nucleus</keyword>
<keyword evidence="3" id="KW-0479">Metal-binding</keyword>
<evidence type="ECO:0000256" key="3">
    <source>
        <dbReference type="ARBA" id="ARBA00022723"/>
    </source>
</evidence>
<comment type="subcellular location">
    <subcellularLocation>
        <location evidence="1">Nucleus</location>
    </subcellularLocation>
</comment>
<feature type="compositionally biased region" description="Basic residues" evidence="10">
    <location>
        <begin position="513"/>
        <end position="529"/>
    </location>
</feature>
<dbReference type="Gene3D" id="1.20.5.650">
    <property type="entry name" value="Single helix bin"/>
    <property type="match status" value="1"/>
</dbReference>
<evidence type="ECO:0000256" key="8">
    <source>
        <dbReference type="ARBA" id="ARBA00023163"/>
    </source>
</evidence>
<evidence type="ECO:0000256" key="9">
    <source>
        <dbReference type="ARBA" id="ARBA00023242"/>
    </source>
</evidence>
<feature type="region of interest" description="Disordered" evidence="10">
    <location>
        <begin position="806"/>
        <end position="904"/>
    </location>
</feature>
<dbReference type="InterPro" id="IPR036915">
    <property type="entry name" value="Cyclin-like_sf"/>
</dbReference>
<feature type="compositionally biased region" description="Acidic residues" evidence="10">
    <location>
        <begin position="865"/>
        <end position="897"/>
    </location>
</feature>
<feature type="region of interest" description="Disordered" evidence="10">
    <location>
        <begin position="590"/>
        <end position="696"/>
    </location>
</feature>
<feature type="region of interest" description="Disordered" evidence="10">
    <location>
        <begin position="344"/>
        <end position="460"/>
    </location>
</feature>
<dbReference type="EMBL" id="JAQQPM010000001">
    <property type="protein sequence ID" value="KAK2066735.1"/>
    <property type="molecule type" value="Genomic_DNA"/>
</dbReference>
<dbReference type="InterPro" id="IPR011665">
    <property type="entry name" value="BRF1_TBP-bd_dom"/>
</dbReference>
<name>A0AAD9M8Y8_9PEZI</name>
<dbReference type="InterPro" id="IPR013763">
    <property type="entry name" value="Cyclin-like_dom"/>
</dbReference>
<feature type="domain" description="Cyclin-like" evidence="11">
    <location>
        <begin position="131"/>
        <end position="217"/>
    </location>
</feature>
<sequence length="904" mass="97707">MSSGLKKPGAKPRKPNAVRRIMQSEERARANAAASALAANRPSRLQCPNAAACPGGDIVDGSCRGCGVIVDDSNIVADLQFGEASNGAAVLQGTHIAADQGGVRIQGGNAFARSGKTGGEGRERSFREVKQLISQFARQLRLSDALAESGFRYYKDASLEFNFVQGRTKNQVAAMCLYAACRSDERCKIMLIDLADLIRVDVYLLGQDFKRFLWSYDKDHRPFTRPLDMEDLIFRFANRLEFGRDTNKVAASAIRIARRMQYDEMTHGRKPAGICGAALIMAARAHNYRRTVREVVYIAKVTMHTLYSRMEEFSNVPSAQMSVQDFTNMDFLEAHHDPPLVYKRTKEWQEKHPKTGQKRRKLLDIEEETIATTDGADGNQPRRKRQKTAAAAPSRGAPTSSCPPSAYPEPRPGEASTPGPSAVTSAVTTQDGFVVPPRPTPSPARPTTAGSSAALDDDDRDNIQMATIEGDDALPLLADKFDDECEEDSEPEMDPNSEMAMAIRQGIEVPTRTRQKRGQGRSKGKKKGKLGAGGPALPINEEWEADEAALEDEMENHLTSAAVVTNAEDALAEEKRLHKKFAKEKRVAAVKKAAAKKKGVDLTPAFPTETAQDEATASTSDVGSQNTAAGISNEATAAPPSPGGQTGRATQSPGAVSAHTTTQDGDGDGEAPDEGTNEPPDPRRTPVSKISSNPIIDEDEFANDLEVQFCMLSPAEADIKERIWANHNKDYMRQQQQKLFQRKMEELYPKKKRQQRRRKQQPGPGDGTPASTPGEAAANALARRTVSTRINYDFDRDMFMSRLKGPGSLGGVSSAASRSAVTSRAASVDGAGAGGRVRAAAIEDDGPRSPSPEAASVVEGGAENVDVEEDGPGGGEDYGDGIEDYEDGEGLDYEDGTGLDPFNF</sequence>
<organism evidence="12 13">
    <name type="scientific">Phyllachora maydis</name>
    <dbReference type="NCBI Taxonomy" id="1825666"/>
    <lineage>
        <taxon>Eukaryota</taxon>
        <taxon>Fungi</taxon>
        <taxon>Dikarya</taxon>
        <taxon>Ascomycota</taxon>
        <taxon>Pezizomycotina</taxon>
        <taxon>Sordariomycetes</taxon>
        <taxon>Sordariomycetidae</taxon>
        <taxon>Phyllachorales</taxon>
        <taxon>Phyllachoraceae</taxon>
        <taxon>Phyllachora</taxon>
    </lineage>
</organism>
<evidence type="ECO:0000256" key="7">
    <source>
        <dbReference type="ARBA" id="ARBA00023159"/>
    </source>
</evidence>
<dbReference type="AlphaFoldDB" id="A0AAD9M8Y8"/>
<accession>A0AAD9M8Y8</accession>
<dbReference type="CDD" id="cd20554">
    <property type="entry name" value="CYCLIN_TFIIIB90_rpt2"/>
    <property type="match status" value="1"/>
</dbReference>
<dbReference type="GO" id="GO:0001006">
    <property type="term" value="F:RNA polymerase III type 3 promoter sequence-specific DNA binding"/>
    <property type="evidence" value="ECO:0007669"/>
    <property type="project" value="TreeGrafter"/>
</dbReference>
<dbReference type="GO" id="GO:0008270">
    <property type="term" value="F:zinc ion binding"/>
    <property type="evidence" value="ECO:0007669"/>
    <property type="project" value="UniProtKB-KW"/>
</dbReference>
<keyword evidence="13" id="KW-1185">Reference proteome</keyword>
<evidence type="ECO:0000256" key="6">
    <source>
        <dbReference type="ARBA" id="ARBA00023015"/>
    </source>
</evidence>
<dbReference type="GO" id="GO:0017025">
    <property type="term" value="F:TBP-class protein binding"/>
    <property type="evidence" value="ECO:0007669"/>
    <property type="project" value="InterPro"/>
</dbReference>
<feature type="compositionally biased region" description="Low complexity" evidence="10">
    <location>
        <begin position="812"/>
        <end position="840"/>
    </location>
</feature>
<feature type="compositionally biased region" description="Acidic residues" evidence="10">
    <location>
        <begin position="665"/>
        <end position="676"/>
    </location>
</feature>
<feature type="compositionally biased region" description="Acidic residues" evidence="10">
    <location>
        <begin position="484"/>
        <end position="495"/>
    </location>
</feature>
<protein>
    <recommendedName>
        <fullName evidence="11">Cyclin-like domain-containing protein</fullName>
    </recommendedName>
</protein>
<keyword evidence="8" id="KW-0804">Transcription</keyword>
<dbReference type="GO" id="GO:0000126">
    <property type="term" value="C:transcription factor TFIIIB complex"/>
    <property type="evidence" value="ECO:0007669"/>
    <property type="project" value="TreeGrafter"/>
</dbReference>
<evidence type="ECO:0000313" key="12">
    <source>
        <dbReference type="EMBL" id="KAK2066735.1"/>
    </source>
</evidence>
<dbReference type="GO" id="GO:0000995">
    <property type="term" value="F:RNA polymerase III general transcription initiation factor activity"/>
    <property type="evidence" value="ECO:0007669"/>
    <property type="project" value="TreeGrafter"/>
</dbReference>
<feature type="compositionally biased region" description="Basic and acidic residues" evidence="10">
    <location>
        <begin position="344"/>
        <end position="353"/>
    </location>
</feature>
<comment type="similarity">
    <text evidence="2">Belongs to the TFIIB family.</text>
</comment>
<feature type="domain" description="Cyclin-like" evidence="11">
    <location>
        <begin position="231"/>
        <end position="315"/>
    </location>
</feature>
<feature type="compositionally biased region" description="Polar residues" evidence="10">
    <location>
        <begin position="418"/>
        <end position="431"/>
    </location>
</feature>
<keyword evidence="4" id="KW-0863">Zinc-finger</keyword>
<feature type="compositionally biased region" description="Basic residues" evidence="10">
    <location>
        <begin position="750"/>
        <end position="760"/>
    </location>
</feature>
<dbReference type="PANTHER" id="PTHR11618">
    <property type="entry name" value="TRANSCRIPTION INITIATION FACTOR IIB-RELATED"/>
    <property type="match status" value="1"/>
</dbReference>
<evidence type="ECO:0000256" key="5">
    <source>
        <dbReference type="ARBA" id="ARBA00022833"/>
    </source>
</evidence>
<dbReference type="FunFam" id="1.10.472.10:FF:000002">
    <property type="entry name" value="Transcription factor IIIB 90 kDa subunit"/>
    <property type="match status" value="1"/>
</dbReference>
<dbReference type="GO" id="GO:0097550">
    <property type="term" value="C:transcription preinitiation complex"/>
    <property type="evidence" value="ECO:0007669"/>
    <property type="project" value="TreeGrafter"/>
</dbReference>